<evidence type="ECO:0000313" key="4">
    <source>
        <dbReference type="Proteomes" id="UP000318554"/>
    </source>
</evidence>
<dbReference type="OrthoDB" id="9802525at2"/>
<dbReference type="SUPFAM" id="SSF53756">
    <property type="entry name" value="UDP-Glycosyltransferase/glycogen phosphorylase"/>
    <property type="match status" value="1"/>
</dbReference>
<keyword evidence="3" id="KW-0328">Glycosyltransferase</keyword>
<dbReference type="InterPro" id="IPR050194">
    <property type="entry name" value="Glycosyltransferase_grp1"/>
</dbReference>
<dbReference type="AlphaFoldDB" id="A0A554WJT6"/>
<evidence type="ECO:0000259" key="1">
    <source>
        <dbReference type="Pfam" id="PF00534"/>
    </source>
</evidence>
<dbReference type="GO" id="GO:0016758">
    <property type="term" value="F:hexosyltransferase activity"/>
    <property type="evidence" value="ECO:0007669"/>
    <property type="project" value="TreeGrafter"/>
</dbReference>
<dbReference type="Proteomes" id="UP000318554">
    <property type="component" value="Unassembled WGS sequence"/>
</dbReference>
<protein>
    <submittedName>
        <fullName evidence="3">Alpha-D-kanosaminyltransferase</fullName>
        <ecNumber evidence="3">2.4.1.301</ecNumber>
    </submittedName>
</protein>
<dbReference type="InterPro" id="IPR001296">
    <property type="entry name" value="Glyco_trans_1"/>
</dbReference>
<dbReference type="EMBL" id="VJNA01000020">
    <property type="protein sequence ID" value="TSE23822.1"/>
    <property type="molecule type" value="Genomic_DNA"/>
</dbReference>
<keyword evidence="4" id="KW-1185">Reference proteome</keyword>
<organism evidence="3 4">
    <name type="scientific">Tepidimonas aquatica</name>
    <dbReference type="NCBI Taxonomy" id="247482"/>
    <lineage>
        <taxon>Bacteria</taxon>
        <taxon>Pseudomonadati</taxon>
        <taxon>Pseudomonadota</taxon>
        <taxon>Betaproteobacteria</taxon>
        <taxon>Burkholderiales</taxon>
        <taxon>Tepidimonas</taxon>
    </lineage>
</organism>
<accession>A0A554WJT6</accession>
<dbReference type="Pfam" id="PF13439">
    <property type="entry name" value="Glyco_transf_4"/>
    <property type="match status" value="1"/>
</dbReference>
<gene>
    <name evidence="3" type="primary">kanE</name>
    <name evidence="3" type="ORF">Taqua_01709</name>
</gene>
<comment type="caution">
    <text evidence="3">The sequence shown here is derived from an EMBL/GenBank/DDBJ whole genome shotgun (WGS) entry which is preliminary data.</text>
</comment>
<reference evidence="3 4" key="1">
    <citation type="submission" date="2019-07" db="EMBL/GenBank/DDBJ databases">
        <title>Tepidimonas aquatica CLN-1 draft genome.</title>
        <authorList>
            <person name="Da Costa M.S."/>
            <person name="Froufe H.J.C."/>
            <person name="Egas C."/>
            <person name="Albuquerque L."/>
        </authorList>
    </citation>
    <scope>NUCLEOTIDE SEQUENCE [LARGE SCALE GENOMIC DNA]</scope>
    <source>
        <strain evidence="3 4">CLN-1</strain>
    </source>
</reference>
<name>A0A554WJT6_9BURK</name>
<dbReference type="Gene3D" id="3.40.50.2000">
    <property type="entry name" value="Glycogen Phosphorylase B"/>
    <property type="match status" value="2"/>
</dbReference>
<keyword evidence="3" id="KW-0808">Transferase</keyword>
<dbReference type="EC" id="2.4.1.301" evidence="3"/>
<dbReference type="InterPro" id="IPR028098">
    <property type="entry name" value="Glyco_trans_4-like_N"/>
</dbReference>
<sequence length="406" mass="43917">MTTTAVPILHAPDAHLCPGTEASAEPLRVLHLGKYLPPPPAGVEAHIDTLLRHLPNYGVEPTLVAGDSPAAPQHPPTTPYRTVLARNWGRLASAFITPGVVALAMRECRRHRCQLVHLHLPNPWADVIVHAMPPQLPIVATWHSDIVRQRWALPLYRYVQRATCARLRSLIVPTLAHQQGSTQIPAHADVAVIPYGIETEPLDPRWADPATTATLRQWAAGRPIILTVGRHVYYKGYAYLIDALHAMQTSAVLVMIGQGPLTAELQAQVRQRGLSDRVLFLGRAGHAQLVAAMHACQLFTLPSIEPAEAFGLASAEAMACGKPTVVCDLGNGVNVLNRHGVTSIVVPPRDVRALAAALDTLASNPAQCERLGQAARRHIHERFSAAAMAQATAQLYRRLLAPATPA</sequence>
<evidence type="ECO:0000313" key="3">
    <source>
        <dbReference type="EMBL" id="TSE23822.1"/>
    </source>
</evidence>
<evidence type="ECO:0000259" key="2">
    <source>
        <dbReference type="Pfam" id="PF13439"/>
    </source>
</evidence>
<dbReference type="PANTHER" id="PTHR45947:SF3">
    <property type="entry name" value="SULFOQUINOVOSYL TRANSFERASE SQD2"/>
    <property type="match status" value="1"/>
</dbReference>
<dbReference type="PANTHER" id="PTHR45947">
    <property type="entry name" value="SULFOQUINOVOSYL TRANSFERASE SQD2"/>
    <property type="match status" value="1"/>
</dbReference>
<feature type="domain" description="Glycosyltransferase subfamily 4-like N-terminal" evidence="2">
    <location>
        <begin position="42"/>
        <end position="200"/>
    </location>
</feature>
<proteinExistence type="predicted"/>
<feature type="domain" description="Glycosyl transferase family 1" evidence="1">
    <location>
        <begin position="220"/>
        <end position="377"/>
    </location>
</feature>
<dbReference type="Pfam" id="PF00534">
    <property type="entry name" value="Glycos_transf_1"/>
    <property type="match status" value="1"/>
</dbReference>